<protein>
    <submittedName>
        <fullName evidence="1">Uncharacterized protein</fullName>
    </submittedName>
</protein>
<sequence>MHEYFKKQPLTKNIELIDGSLIGTSTLTKASPIKNFAWAFSDFTMFITIDFKDNRYRVTLKDFKYRSVETSVSSGGLGISTPISTTLSVSYVRTNHNEIRRNQIA</sequence>
<comment type="caution">
    <text evidence="1">The sequence shown here is derived from an EMBL/GenBank/DDBJ whole genome shotgun (WGS) entry which is preliminary data.</text>
</comment>
<organism evidence="1 2">
    <name type="scientific">Lutibacter aestuarii</name>
    <dbReference type="NCBI Taxonomy" id="861111"/>
    <lineage>
        <taxon>Bacteria</taxon>
        <taxon>Pseudomonadati</taxon>
        <taxon>Bacteroidota</taxon>
        <taxon>Flavobacteriia</taxon>
        <taxon>Flavobacteriales</taxon>
        <taxon>Flavobacteriaceae</taxon>
        <taxon>Lutibacter</taxon>
    </lineage>
</organism>
<keyword evidence="2" id="KW-1185">Reference proteome</keyword>
<reference evidence="2" key="1">
    <citation type="journal article" date="2019" name="Int. J. Syst. Evol. Microbiol.">
        <title>The Global Catalogue of Microorganisms (GCM) 10K type strain sequencing project: providing services to taxonomists for standard genome sequencing and annotation.</title>
        <authorList>
            <consortium name="The Broad Institute Genomics Platform"/>
            <consortium name="The Broad Institute Genome Sequencing Center for Infectious Disease"/>
            <person name="Wu L."/>
            <person name="Ma J."/>
        </authorList>
    </citation>
    <scope>NUCLEOTIDE SEQUENCE [LARGE SCALE GENOMIC DNA]</scope>
    <source>
        <strain evidence="2">CCUG 60022</strain>
    </source>
</reference>
<accession>A0ABW2Z816</accession>
<gene>
    <name evidence="1" type="ORF">ACFQZW_12830</name>
</gene>
<dbReference type="EMBL" id="JBHTIC010000020">
    <property type="protein sequence ID" value="MFD0762968.1"/>
    <property type="molecule type" value="Genomic_DNA"/>
</dbReference>
<name>A0ABW2Z816_9FLAO</name>
<dbReference type="RefSeq" id="WP_386783493.1">
    <property type="nucleotide sequence ID" value="NZ_JBHTIC010000020.1"/>
</dbReference>
<proteinExistence type="predicted"/>
<evidence type="ECO:0000313" key="2">
    <source>
        <dbReference type="Proteomes" id="UP001597032"/>
    </source>
</evidence>
<evidence type="ECO:0000313" key="1">
    <source>
        <dbReference type="EMBL" id="MFD0762968.1"/>
    </source>
</evidence>
<dbReference type="Proteomes" id="UP001597032">
    <property type="component" value="Unassembled WGS sequence"/>
</dbReference>